<accession>A0A4Z2D7S8</accession>
<dbReference type="EMBL" id="SKCS01000222">
    <property type="protein sequence ID" value="TNN12498.1"/>
    <property type="molecule type" value="Genomic_DNA"/>
</dbReference>
<comment type="caution">
    <text evidence="1">The sequence shown here is derived from an EMBL/GenBank/DDBJ whole genome shotgun (WGS) entry which is preliminary data.</text>
</comment>
<reference evidence="1 2" key="1">
    <citation type="submission" date="2019-03" db="EMBL/GenBank/DDBJ databases">
        <title>An improved genome assembly of the fluke Schistosoma japonicum.</title>
        <authorList>
            <person name="Hu W."/>
            <person name="Luo F."/>
            <person name="Yin M."/>
            <person name="Mo X."/>
            <person name="Sun C."/>
            <person name="Wu Q."/>
            <person name="Zhu B."/>
            <person name="Xiang M."/>
            <person name="Wang J."/>
            <person name="Wang Y."/>
            <person name="Zhang T."/>
            <person name="Xu B."/>
            <person name="Zheng H."/>
            <person name="Feng Z."/>
        </authorList>
    </citation>
    <scope>NUCLEOTIDE SEQUENCE [LARGE SCALE GENOMIC DNA]</scope>
    <source>
        <strain evidence="1">HuSjv2</strain>
        <tissue evidence="1">Worms</tissue>
    </source>
</reference>
<dbReference type="PANTHER" id="PTHR22028">
    <property type="entry name" value="SFI1 SPINDLE BODY DOMAIN-CONTAINING PROTEIN-RELATED"/>
    <property type="match status" value="1"/>
</dbReference>
<sequence length="693" mass="84551">MKNIDVGVCRIDISNVTLDNRFISVVLLRKRIYFDLWLRLVTYYRSIRVLRDHNRRLILLFWKYELHCHKRARCHHDITVKSHSLLIWMSYLQGREKKNKSKVIANAHYRHQVLQNYLTCWKRNYFLTGESTFEKSLFSAARAHNRRSTLRRAFCVWVSRNQFCQRRMTLRKTAINFLQNTLNRRIIMSVIQQWYHQVLYIQMSNKHNRCRILKTILNIWSCRTEVNIMERRMYSSAHNLHSVKLRLRYFLLWRNYIVYKRKKRKQISILIQFRKINQMKKYFNAWVCYRSLVIDRHNIIQCMLMKHHTSLVKQCLSKWKDYLLIKQSLLSKLSHFKECEESKLLNEYFQCWLRNLHFKKSQELAISNFKKQKSMQYMKKILIMWFQWAFTHREHRLQTQLTFEQSLRCMRILITQFWWSRWRSLYRYCSNIHLACKLHNKHILDHCFSGWSTFITNAKNKTKLIKMARDFQNRTIQNQFLNQWHSRLIEKAKFQTLNSIALIRWSLCLQLKVWKAWCLWIKRQKHKKNKRQIATQRYFEHKTVDALRLWITVALNKRHERHIEYCSKFWNSDSRVFKLVLNIATHWYWRTFSRCDSQHVGEFNANDVCVDISASAFENRISKLSEYRRCFSKIQNQELTAPRCPDFILPELNSTGLTNVVQSIQTPTHTPSLNETFSHVKNNCGDICYTNYM</sequence>
<gene>
    <name evidence="1" type="ORF">EWB00_003675</name>
</gene>
<dbReference type="InterPro" id="IPR052270">
    <property type="entry name" value="CACF_protein"/>
</dbReference>
<dbReference type="PANTHER" id="PTHR22028:SF9">
    <property type="entry name" value="SFI1 SPINDLE BODY DOMAIN-CONTAINING PROTEIN"/>
    <property type="match status" value="1"/>
</dbReference>
<protein>
    <submittedName>
        <fullName evidence="1">Protein SFI1 isoform 4</fullName>
    </submittedName>
</protein>
<dbReference type="GO" id="GO:0019902">
    <property type="term" value="F:phosphatase binding"/>
    <property type="evidence" value="ECO:0007669"/>
    <property type="project" value="TreeGrafter"/>
</dbReference>
<proteinExistence type="predicted"/>
<dbReference type="Proteomes" id="UP000311919">
    <property type="component" value="Unassembled WGS sequence"/>
</dbReference>
<feature type="non-terminal residue" evidence="1">
    <location>
        <position position="693"/>
    </location>
</feature>
<organism evidence="1 2">
    <name type="scientific">Schistosoma japonicum</name>
    <name type="common">Blood fluke</name>
    <dbReference type="NCBI Taxonomy" id="6182"/>
    <lineage>
        <taxon>Eukaryota</taxon>
        <taxon>Metazoa</taxon>
        <taxon>Spiralia</taxon>
        <taxon>Lophotrochozoa</taxon>
        <taxon>Platyhelminthes</taxon>
        <taxon>Trematoda</taxon>
        <taxon>Digenea</taxon>
        <taxon>Strigeidida</taxon>
        <taxon>Schistosomatoidea</taxon>
        <taxon>Schistosomatidae</taxon>
        <taxon>Schistosoma</taxon>
    </lineage>
</organism>
<evidence type="ECO:0000313" key="1">
    <source>
        <dbReference type="EMBL" id="TNN12498.1"/>
    </source>
</evidence>
<keyword evidence="2" id="KW-1185">Reference proteome</keyword>
<dbReference type="AlphaFoldDB" id="A0A4Z2D7S8"/>
<name>A0A4Z2D7S8_SCHJA</name>
<evidence type="ECO:0000313" key="2">
    <source>
        <dbReference type="Proteomes" id="UP000311919"/>
    </source>
</evidence>
<dbReference type="OrthoDB" id="195843at2759"/>